<name>A0AB37UI42_9CYAN</name>
<dbReference type="PANTHER" id="PTHR48079:SF6">
    <property type="entry name" value="NAD(P)-BINDING DOMAIN-CONTAINING PROTEIN-RELATED"/>
    <property type="match status" value="1"/>
</dbReference>
<dbReference type="InterPro" id="IPR051783">
    <property type="entry name" value="NAD(P)-dependent_oxidoreduct"/>
</dbReference>
<evidence type="ECO:0000313" key="4">
    <source>
        <dbReference type="Proteomes" id="UP000282574"/>
    </source>
</evidence>
<dbReference type="Proteomes" id="UP000282574">
    <property type="component" value="Unassembled WGS sequence"/>
</dbReference>
<proteinExistence type="predicted"/>
<reference evidence="3 4" key="1">
    <citation type="journal article" date="2019" name="Genome Biol. Evol.">
        <title>Day and night: Metabolic profiles and evolutionary relationships of six axenic non-marine cyanobacteria.</title>
        <authorList>
            <person name="Will S.E."/>
            <person name="Henke P."/>
            <person name="Boedeker C."/>
            <person name="Huang S."/>
            <person name="Brinkmann H."/>
            <person name="Rohde M."/>
            <person name="Jarek M."/>
            <person name="Friedl T."/>
            <person name="Seufert S."/>
            <person name="Schumacher M."/>
            <person name="Overmann J."/>
            <person name="Neumann-Schaal M."/>
            <person name="Petersen J."/>
        </authorList>
    </citation>
    <scope>NUCLEOTIDE SEQUENCE [LARGE SCALE GENOMIC DNA]</scope>
    <source>
        <strain evidence="3 4">SAG 39.79</strain>
    </source>
</reference>
<dbReference type="Gene3D" id="3.40.50.720">
    <property type="entry name" value="NAD(P)-binding Rossmann-like Domain"/>
    <property type="match status" value="1"/>
</dbReference>
<evidence type="ECO:0000256" key="1">
    <source>
        <dbReference type="SAM" id="MobiDB-lite"/>
    </source>
</evidence>
<feature type="domain" description="NAD-dependent epimerase/dehydratase" evidence="2">
    <location>
        <begin position="9"/>
        <end position="229"/>
    </location>
</feature>
<dbReference type="InterPro" id="IPR001509">
    <property type="entry name" value="Epimerase_deHydtase"/>
</dbReference>
<organism evidence="3 4">
    <name type="scientific">Chroococcidiopsis cubana SAG 39.79</name>
    <dbReference type="NCBI Taxonomy" id="388085"/>
    <lineage>
        <taxon>Bacteria</taxon>
        <taxon>Bacillati</taxon>
        <taxon>Cyanobacteriota</taxon>
        <taxon>Cyanophyceae</taxon>
        <taxon>Chroococcidiopsidales</taxon>
        <taxon>Chroococcidiopsidaceae</taxon>
        <taxon>Chroococcidiopsis</taxon>
    </lineage>
</organism>
<evidence type="ECO:0000313" key="3">
    <source>
        <dbReference type="EMBL" id="RUT11038.1"/>
    </source>
</evidence>
<evidence type="ECO:0000259" key="2">
    <source>
        <dbReference type="Pfam" id="PF01370"/>
    </source>
</evidence>
<comment type="caution">
    <text evidence="3">The sequence shown here is derived from an EMBL/GenBank/DDBJ whole genome shotgun (WGS) entry which is preliminary data.</text>
</comment>
<dbReference type="InterPro" id="IPR036291">
    <property type="entry name" value="NAD(P)-bd_dom_sf"/>
</dbReference>
<dbReference type="PANTHER" id="PTHR48079">
    <property type="entry name" value="PROTEIN YEEZ"/>
    <property type="match status" value="1"/>
</dbReference>
<dbReference type="AlphaFoldDB" id="A0AB37UI42"/>
<dbReference type="Pfam" id="PF01370">
    <property type="entry name" value="Epimerase"/>
    <property type="match status" value="1"/>
</dbReference>
<feature type="region of interest" description="Disordered" evidence="1">
    <location>
        <begin position="127"/>
        <end position="146"/>
    </location>
</feature>
<feature type="compositionally biased region" description="Polar residues" evidence="1">
    <location>
        <begin position="127"/>
        <end position="140"/>
    </location>
</feature>
<dbReference type="GO" id="GO:0005737">
    <property type="term" value="C:cytoplasm"/>
    <property type="evidence" value="ECO:0007669"/>
    <property type="project" value="TreeGrafter"/>
</dbReference>
<accession>A0AB37UI42</accession>
<gene>
    <name evidence="3" type="ORF">DSM107010_36720</name>
</gene>
<sequence length="330" mass="35407">MTGLSMNAILVTGATGFVASHLLPRLLQEKLQIVAAVRNDSARLPANVTAVKVGNIDGKTDWHSALKGIDIVVHLAARAHILQDKASDPEAEFLRVNTEGTVNLVKQSIAAGVKRFVFVSSIGAMTSSSDRPLTESSPCQPDTPYGRSKLQAEQAIVQLASQSAMTWTILRPPLVYGAGNPGNMERLIKLVQTGLPLPFGAVKNRRSLIYVGNLVDAIASTLNHPQAANQTFLVSDGEDLSTPELIQKIAVNLKHPCNMLSVPPSWLQLGGKLGDTVQNVSKKQLPLNTSTIDRLLGSLAIDSSYIQKTLNWQPPFTVDAGLAQMLRSPT</sequence>
<dbReference type="EMBL" id="RSCK01000032">
    <property type="protein sequence ID" value="RUT11038.1"/>
    <property type="molecule type" value="Genomic_DNA"/>
</dbReference>
<protein>
    <submittedName>
        <fullName evidence="3">UDP-glucose 4-epimerase</fullName>
    </submittedName>
</protein>
<keyword evidence="4" id="KW-1185">Reference proteome</keyword>
<dbReference type="SUPFAM" id="SSF51735">
    <property type="entry name" value="NAD(P)-binding Rossmann-fold domains"/>
    <property type="match status" value="1"/>
</dbReference>
<dbReference type="GO" id="GO:0004029">
    <property type="term" value="F:aldehyde dehydrogenase (NAD+) activity"/>
    <property type="evidence" value="ECO:0007669"/>
    <property type="project" value="TreeGrafter"/>
</dbReference>